<comment type="caution">
    <text evidence="2">The sequence shown here is derived from an EMBL/GenBank/DDBJ whole genome shotgun (WGS) entry which is preliminary data.</text>
</comment>
<dbReference type="AlphaFoldDB" id="A0A8H2ZPE7"/>
<dbReference type="GO" id="GO:0005737">
    <property type="term" value="C:cytoplasm"/>
    <property type="evidence" value="ECO:0007669"/>
    <property type="project" value="TreeGrafter"/>
</dbReference>
<feature type="compositionally biased region" description="Acidic residues" evidence="1">
    <location>
        <begin position="208"/>
        <end position="219"/>
    </location>
</feature>
<keyword evidence="3" id="KW-1185">Reference proteome</keyword>
<dbReference type="InterPro" id="IPR029058">
    <property type="entry name" value="AB_hydrolase_fold"/>
</dbReference>
<protein>
    <submittedName>
        <fullName evidence="2">31dc4b5d-f1b2-48d1-b978-ae9b69c9dca5-CDS</fullName>
    </submittedName>
</protein>
<dbReference type="Proteomes" id="UP000624404">
    <property type="component" value="Unassembled WGS sequence"/>
</dbReference>
<reference evidence="2" key="1">
    <citation type="submission" date="2020-10" db="EMBL/GenBank/DDBJ databases">
        <authorList>
            <person name="Kusch S."/>
        </authorList>
    </citation>
    <scope>NUCLEOTIDE SEQUENCE</scope>
    <source>
        <strain evidence="2">SwB9</strain>
    </source>
</reference>
<dbReference type="GO" id="GO:0052689">
    <property type="term" value="F:carboxylic ester hydrolase activity"/>
    <property type="evidence" value="ECO:0007669"/>
    <property type="project" value="TreeGrafter"/>
</dbReference>
<dbReference type="GO" id="GO:0008474">
    <property type="term" value="F:palmitoyl-(protein) hydrolase activity"/>
    <property type="evidence" value="ECO:0007669"/>
    <property type="project" value="TreeGrafter"/>
</dbReference>
<dbReference type="InterPro" id="IPR050565">
    <property type="entry name" value="LYPA1-2/EST-like"/>
</dbReference>
<proteinExistence type="predicted"/>
<dbReference type="Gene3D" id="3.40.50.1820">
    <property type="entry name" value="alpha/beta hydrolase"/>
    <property type="match status" value="1"/>
</dbReference>
<dbReference type="OrthoDB" id="2418081at2759"/>
<feature type="region of interest" description="Disordered" evidence="1">
    <location>
        <begin position="201"/>
        <end position="230"/>
    </location>
</feature>
<evidence type="ECO:0000256" key="1">
    <source>
        <dbReference type="SAM" id="MobiDB-lite"/>
    </source>
</evidence>
<dbReference type="EMBL" id="CAJHIA010000012">
    <property type="protein sequence ID" value="CAD6444340.1"/>
    <property type="molecule type" value="Genomic_DNA"/>
</dbReference>
<dbReference type="PANTHER" id="PTHR10655:SF63">
    <property type="entry name" value="PHOSPHOLIPASE_CARBOXYLESTERASE_THIOESTERASE DOMAIN-CONTAINING PROTEIN"/>
    <property type="match status" value="1"/>
</dbReference>
<gene>
    <name evidence="2" type="ORF">SCLTRI_LOCUS4132</name>
</gene>
<sequence>MQDYIIAPTTHHTHTVIFLHDRHKLASDCAPLLLDGRLGAELVDSYQHVILGGHGMGCAVGILALFQGLHKLGGFIGISGWLPFCTDLIPICETPRQRKATALSNFKKYFYYTKCEDGDGSMIFDGWQTPIFLEYARDDNVVPPAIGRQMIQTLAEIFLTSDFPLMDIEVQICPFKTWLFRGAMGTILVWWFIERVTGIKQEPREQEGGEEENNEEGIMEGDNGGDNGGG</sequence>
<evidence type="ECO:0000313" key="3">
    <source>
        <dbReference type="Proteomes" id="UP000624404"/>
    </source>
</evidence>
<organism evidence="2 3">
    <name type="scientific">Sclerotinia trifoliorum</name>
    <dbReference type="NCBI Taxonomy" id="28548"/>
    <lineage>
        <taxon>Eukaryota</taxon>
        <taxon>Fungi</taxon>
        <taxon>Dikarya</taxon>
        <taxon>Ascomycota</taxon>
        <taxon>Pezizomycotina</taxon>
        <taxon>Leotiomycetes</taxon>
        <taxon>Helotiales</taxon>
        <taxon>Sclerotiniaceae</taxon>
        <taxon>Sclerotinia</taxon>
    </lineage>
</organism>
<dbReference type="SUPFAM" id="SSF53474">
    <property type="entry name" value="alpha/beta-Hydrolases"/>
    <property type="match status" value="1"/>
</dbReference>
<name>A0A8H2ZPE7_9HELO</name>
<evidence type="ECO:0000313" key="2">
    <source>
        <dbReference type="EMBL" id="CAD6444340.1"/>
    </source>
</evidence>
<accession>A0A8H2ZPE7</accession>
<dbReference type="PANTHER" id="PTHR10655">
    <property type="entry name" value="LYSOPHOSPHOLIPASE-RELATED"/>
    <property type="match status" value="1"/>
</dbReference>